<comment type="cofactor">
    <cofactor evidence="1">
        <name>Mg(2+)</name>
        <dbReference type="ChEBI" id="CHEBI:18420"/>
    </cofactor>
</comment>
<evidence type="ECO:0000256" key="8">
    <source>
        <dbReference type="ARBA" id="ARBA00022842"/>
    </source>
</evidence>
<dbReference type="PANTHER" id="PTHR11136:SF0">
    <property type="entry name" value="DIHYDROFOLATE SYNTHETASE-RELATED"/>
    <property type="match status" value="1"/>
</dbReference>
<evidence type="ECO:0000256" key="7">
    <source>
        <dbReference type="ARBA" id="ARBA00022840"/>
    </source>
</evidence>
<comment type="catalytic activity">
    <reaction evidence="10">
        <text>(6S)-5,6,7,8-tetrahydrofolyl-(gamma-L-Glu)(n) + L-glutamate + ATP = (6S)-5,6,7,8-tetrahydrofolyl-(gamma-L-Glu)(n+1) + ADP + phosphate + H(+)</text>
        <dbReference type="Rhea" id="RHEA:10580"/>
        <dbReference type="Rhea" id="RHEA-COMP:14738"/>
        <dbReference type="Rhea" id="RHEA-COMP:14740"/>
        <dbReference type="ChEBI" id="CHEBI:15378"/>
        <dbReference type="ChEBI" id="CHEBI:29985"/>
        <dbReference type="ChEBI" id="CHEBI:30616"/>
        <dbReference type="ChEBI" id="CHEBI:43474"/>
        <dbReference type="ChEBI" id="CHEBI:141005"/>
        <dbReference type="ChEBI" id="CHEBI:456216"/>
        <dbReference type="EC" id="6.3.2.17"/>
    </reaction>
</comment>
<accession>A0A9D1NGH0</accession>
<dbReference type="AlphaFoldDB" id="A0A9D1NGH0"/>
<dbReference type="GO" id="GO:0004326">
    <property type="term" value="F:tetrahydrofolylpolyglutamate synthase activity"/>
    <property type="evidence" value="ECO:0007669"/>
    <property type="project" value="UniProtKB-EC"/>
</dbReference>
<dbReference type="Pfam" id="PF08245">
    <property type="entry name" value="Mur_ligase_M"/>
    <property type="match status" value="1"/>
</dbReference>
<dbReference type="GO" id="GO:0005524">
    <property type="term" value="F:ATP binding"/>
    <property type="evidence" value="ECO:0007669"/>
    <property type="project" value="UniProtKB-KW"/>
</dbReference>
<dbReference type="PROSITE" id="PS01011">
    <property type="entry name" value="FOLYLPOLYGLU_SYNT_1"/>
    <property type="match status" value="1"/>
</dbReference>
<evidence type="ECO:0000256" key="9">
    <source>
        <dbReference type="ARBA" id="ARBA00030592"/>
    </source>
</evidence>
<feature type="domain" description="Mur ligase C-terminal" evidence="12">
    <location>
        <begin position="285"/>
        <end position="400"/>
    </location>
</feature>
<feature type="domain" description="Mur ligase central" evidence="13">
    <location>
        <begin position="43"/>
        <end position="264"/>
    </location>
</feature>
<gene>
    <name evidence="14" type="ORF">IAC74_03845</name>
</gene>
<dbReference type="GO" id="GO:0046872">
    <property type="term" value="F:metal ion binding"/>
    <property type="evidence" value="ECO:0007669"/>
    <property type="project" value="UniProtKB-KW"/>
</dbReference>
<evidence type="ECO:0000313" key="15">
    <source>
        <dbReference type="Proteomes" id="UP000886743"/>
    </source>
</evidence>
<evidence type="ECO:0000256" key="4">
    <source>
        <dbReference type="ARBA" id="ARBA00022598"/>
    </source>
</evidence>
<reference evidence="14" key="1">
    <citation type="submission" date="2020-10" db="EMBL/GenBank/DDBJ databases">
        <authorList>
            <person name="Gilroy R."/>
        </authorList>
    </citation>
    <scope>NUCLEOTIDE SEQUENCE</scope>
    <source>
        <strain evidence="14">4920</strain>
    </source>
</reference>
<evidence type="ECO:0000256" key="6">
    <source>
        <dbReference type="ARBA" id="ARBA00022741"/>
    </source>
</evidence>
<name>A0A9D1NGH0_9FIRM</name>
<dbReference type="NCBIfam" id="TIGR01499">
    <property type="entry name" value="folC"/>
    <property type="match status" value="1"/>
</dbReference>
<comment type="similarity">
    <text evidence="2 11">Belongs to the folylpolyglutamate synthase family.</text>
</comment>
<dbReference type="InterPro" id="IPR036615">
    <property type="entry name" value="Mur_ligase_C_dom_sf"/>
</dbReference>
<keyword evidence="4 11" id="KW-0436">Ligase</keyword>
<evidence type="ECO:0000256" key="5">
    <source>
        <dbReference type="ARBA" id="ARBA00022723"/>
    </source>
</evidence>
<dbReference type="InterPro" id="IPR036565">
    <property type="entry name" value="Mur-like_cat_sf"/>
</dbReference>
<dbReference type="PROSITE" id="PS01012">
    <property type="entry name" value="FOLYLPOLYGLU_SYNT_2"/>
    <property type="match status" value="1"/>
</dbReference>
<dbReference type="EMBL" id="DVOF01000113">
    <property type="protein sequence ID" value="HIV02683.1"/>
    <property type="molecule type" value="Genomic_DNA"/>
</dbReference>
<keyword evidence="7 11" id="KW-0067">ATP-binding</keyword>
<dbReference type="PIRSF" id="PIRSF001563">
    <property type="entry name" value="Folylpolyglu_synth"/>
    <property type="match status" value="1"/>
</dbReference>
<evidence type="ECO:0000256" key="2">
    <source>
        <dbReference type="ARBA" id="ARBA00008276"/>
    </source>
</evidence>
<comment type="caution">
    <text evidence="14">The sequence shown here is derived from an EMBL/GenBank/DDBJ whole genome shotgun (WGS) entry which is preliminary data.</text>
</comment>
<dbReference type="SUPFAM" id="SSF53244">
    <property type="entry name" value="MurD-like peptide ligases, peptide-binding domain"/>
    <property type="match status" value="1"/>
</dbReference>
<dbReference type="InterPro" id="IPR001645">
    <property type="entry name" value="Folylpolyglutamate_synth"/>
</dbReference>
<keyword evidence="8" id="KW-0460">Magnesium</keyword>
<dbReference type="InterPro" id="IPR013221">
    <property type="entry name" value="Mur_ligase_cen"/>
</dbReference>
<reference evidence="14" key="2">
    <citation type="journal article" date="2021" name="PeerJ">
        <title>Extensive microbial diversity within the chicken gut microbiome revealed by metagenomics and culture.</title>
        <authorList>
            <person name="Gilroy R."/>
            <person name="Ravi A."/>
            <person name="Getino M."/>
            <person name="Pursley I."/>
            <person name="Horton D.L."/>
            <person name="Alikhan N.F."/>
            <person name="Baker D."/>
            <person name="Gharbi K."/>
            <person name="Hall N."/>
            <person name="Watson M."/>
            <person name="Adriaenssens E.M."/>
            <person name="Foster-Nyarko E."/>
            <person name="Jarju S."/>
            <person name="Secka A."/>
            <person name="Antonio M."/>
            <person name="Oren A."/>
            <person name="Chaudhuri R.R."/>
            <person name="La Ragione R."/>
            <person name="Hildebrand F."/>
            <person name="Pallen M.J."/>
        </authorList>
    </citation>
    <scope>NUCLEOTIDE SEQUENCE</scope>
    <source>
        <strain evidence="14">4920</strain>
    </source>
</reference>
<dbReference type="GO" id="GO:0005737">
    <property type="term" value="C:cytoplasm"/>
    <property type="evidence" value="ECO:0007669"/>
    <property type="project" value="TreeGrafter"/>
</dbReference>
<evidence type="ECO:0000256" key="11">
    <source>
        <dbReference type="PIRNR" id="PIRNR001563"/>
    </source>
</evidence>
<dbReference type="GO" id="GO:0008841">
    <property type="term" value="F:dihydrofolate synthase activity"/>
    <property type="evidence" value="ECO:0007669"/>
    <property type="project" value="TreeGrafter"/>
</dbReference>
<dbReference type="EC" id="6.3.2.17" evidence="3"/>
<evidence type="ECO:0000259" key="13">
    <source>
        <dbReference type="Pfam" id="PF08245"/>
    </source>
</evidence>
<evidence type="ECO:0000256" key="10">
    <source>
        <dbReference type="ARBA" id="ARBA00047493"/>
    </source>
</evidence>
<dbReference type="PANTHER" id="PTHR11136">
    <property type="entry name" value="FOLYLPOLYGLUTAMATE SYNTHASE-RELATED"/>
    <property type="match status" value="1"/>
</dbReference>
<dbReference type="InterPro" id="IPR018109">
    <property type="entry name" value="Folylpolyglutamate_synth_CS"/>
</dbReference>
<keyword evidence="6 11" id="KW-0547">Nucleotide-binding</keyword>
<evidence type="ECO:0000256" key="3">
    <source>
        <dbReference type="ARBA" id="ARBA00013025"/>
    </source>
</evidence>
<proteinExistence type="inferred from homology"/>
<dbReference type="Gene3D" id="3.90.190.20">
    <property type="entry name" value="Mur ligase, C-terminal domain"/>
    <property type="match status" value="1"/>
</dbReference>
<keyword evidence="5" id="KW-0479">Metal-binding</keyword>
<dbReference type="Proteomes" id="UP000886743">
    <property type="component" value="Unassembled WGS sequence"/>
</dbReference>
<dbReference type="Pfam" id="PF02875">
    <property type="entry name" value="Mur_ligase_C"/>
    <property type="match status" value="1"/>
</dbReference>
<dbReference type="InterPro" id="IPR004101">
    <property type="entry name" value="Mur_ligase_C"/>
</dbReference>
<evidence type="ECO:0000256" key="1">
    <source>
        <dbReference type="ARBA" id="ARBA00001946"/>
    </source>
</evidence>
<dbReference type="SUPFAM" id="SSF53623">
    <property type="entry name" value="MurD-like peptide ligases, catalytic domain"/>
    <property type="match status" value="1"/>
</dbReference>
<dbReference type="FunFam" id="3.40.1190.10:FF:000011">
    <property type="entry name" value="Folylpolyglutamate synthase/dihydrofolate synthase"/>
    <property type="match status" value="1"/>
</dbReference>
<protein>
    <recommendedName>
        <fullName evidence="3">tetrahydrofolate synthase</fullName>
        <ecNumber evidence="3">6.3.2.17</ecNumber>
    </recommendedName>
    <alternativeName>
        <fullName evidence="9">Tetrahydrofolylpolyglutamate synthase</fullName>
    </alternativeName>
</protein>
<dbReference type="Gene3D" id="3.40.1190.10">
    <property type="entry name" value="Mur-like, catalytic domain"/>
    <property type="match status" value="1"/>
</dbReference>
<evidence type="ECO:0000259" key="12">
    <source>
        <dbReference type="Pfam" id="PF02875"/>
    </source>
</evidence>
<sequence length="414" mass="44845">MKQATFKGYANSFQAIARLGLANIGALLSHLDNPQDRLRFIHIAGTNGKGSVAAFLSCMLTKAGYKTGSYISPNMLRVNERISIDGAAITDDAMKRLFTRVEAACVRAEADTGVYPTQFEIWTAMAFCYFAGQECDYVVLETGLGGRRDATNIVSTTELAVITHIALDHMQYLGNTIEQIAGEKAGIIKPGVPVVSARQEDGAAEVLRAACARQDSTLTFSKPVLPGDYDGIYEILGSGGFAGIKLSLGGVNQLDNAACAIAAARALKLDDGAIRYGLTHAANPGRFEQVGERTYFDGAHNPDGVAALVRNLERYFPGKEKAYIMATMCDKDIRTSLRMLGATQAKFYMVAVEENERSMPADELARLAREEGLAAKAYPSMREAYAAAQKSGRLIIICGSLYLYKDFYDMQEAK</sequence>
<organism evidence="14 15">
    <name type="scientific">Candidatus Aphodoplasma excrementigallinarum</name>
    <dbReference type="NCBI Taxonomy" id="2840673"/>
    <lineage>
        <taxon>Bacteria</taxon>
        <taxon>Bacillati</taxon>
        <taxon>Bacillota</taxon>
        <taxon>Clostridia</taxon>
        <taxon>Eubacteriales</taxon>
        <taxon>Candidatus Aphodoplasma</taxon>
    </lineage>
</organism>
<evidence type="ECO:0000313" key="14">
    <source>
        <dbReference type="EMBL" id="HIV02683.1"/>
    </source>
</evidence>